<accession>A0A4R1CCR5</accession>
<keyword evidence="2" id="KW-1185">Reference proteome</keyword>
<sequence length="78" mass="8544">MDMRGDLRSGVICLVTAEVQGEGVLIKVRTSSGTERNRQDHERSYVDPDEALAAVSSFLHSFTDTIGPTTHEPRTELG</sequence>
<organism evidence="1 2">
    <name type="scientific">Nocardioides jejuensis</name>
    <dbReference type="NCBI Taxonomy" id="2502782"/>
    <lineage>
        <taxon>Bacteria</taxon>
        <taxon>Bacillati</taxon>
        <taxon>Actinomycetota</taxon>
        <taxon>Actinomycetes</taxon>
        <taxon>Propionibacteriales</taxon>
        <taxon>Nocardioidaceae</taxon>
        <taxon>Nocardioides</taxon>
    </lineage>
</organism>
<evidence type="ECO:0000313" key="2">
    <source>
        <dbReference type="Proteomes" id="UP000295453"/>
    </source>
</evidence>
<proteinExistence type="predicted"/>
<evidence type="ECO:0000313" key="1">
    <source>
        <dbReference type="EMBL" id="TCJ28954.1"/>
    </source>
</evidence>
<protein>
    <submittedName>
        <fullName evidence="1">Uncharacterized protein</fullName>
    </submittedName>
</protein>
<dbReference type="Proteomes" id="UP000295453">
    <property type="component" value="Unassembled WGS sequence"/>
</dbReference>
<gene>
    <name evidence="1" type="ORF">EPD65_07240</name>
</gene>
<name>A0A4R1CCR5_9ACTN</name>
<dbReference type="AlphaFoldDB" id="A0A4R1CCR5"/>
<dbReference type="RefSeq" id="WP_131582660.1">
    <property type="nucleotide sequence ID" value="NZ_SJZJ01000009.1"/>
</dbReference>
<dbReference type="EMBL" id="SJZJ01000009">
    <property type="protein sequence ID" value="TCJ28954.1"/>
    <property type="molecule type" value="Genomic_DNA"/>
</dbReference>
<reference evidence="1 2" key="1">
    <citation type="submission" date="2019-03" db="EMBL/GenBank/DDBJ databases">
        <authorList>
            <person name="Kim M.K.M."/>
        </authorList>
    </citation>
    <scope>NUCLEOTIDE SEQUENCE [LARGE SCALE GENOMIC DNA]</scope>
    <source>
        <strain evidence="1 2">18JY15-6</strain>
    </source>
</reference>
<comment type="caution">
    <text evidence="1">The sequence shown here is derived from an EMBL/GenBank/DDBJ whole genome shotgun (WGS) entry which is preliminary data.</text>
</comment>